<dbReference type="InterPro" id="IPR012902">
    <property type="entry name" value="N_methyl_site"/>
</dbReference>
<dbReference type="Pfam" id="PF07596">
    <property type="entry name" value="SBP_bac_10"/>
    <property type="match status" value="1"/>
</dbReference>
<gene>
    <name evidence="2" type="primary">xcpT_5</name>
    <name evidence="2" type="ORF">EC9_20390</name>
</gene>
<dbReference type="PANTHER" id="PTHR30093:SF2">
    <property type="entry name" value="TYPE II SECRETION SYSTEM PROTEIN H"/>
    <property type="match status" value="1"/>
</dbReference>
<dbReference type="AlphaFoldDB" id="A0A517LZ07"/>
<protein>
    <submittedName>
        <fullName evidence="2">Type II secretion system protein G</fullName>
    </submittedName>
</protein>
<organism evidence="2 3">
    <name type="scientific">Rosistilla ulvae</name>
    <dbReference type="NCBI Taxonomy" id="1930277"/>
    <lineage>
        <taxon>Bacteria</taxon>
        <taxon>Pseudomonadati</taxon>
        <taxon>Planctomycetota</taxon>
        <taxon>Planctomycetia</taxon>
        <taxon>Pirellulales</taxon>
        <taxon>Pirellulaceae</taxon>
        <taxon>Rosistilla</taxon>
    </lineage>
</organism>
<dbReference type="InterPro" id="IPR011453">
    <property type="entry name" value="DUF1559"/>
</dbReference>
<proteinExistence type="predicted"/>
<feature type="domain" description="DUF1559" evidence="1">
    <location>
        <begin position="33"/>
        <end position="310"/>
    </location>
</feature>
<dbReference type="Pfam" id="PF07963">
    <property type="entry name" value="N_methyl"/>
    <property type="match status" value="1"/>
</dbReference>
<sequence length="331" mass="35415">MRRNVSRGFTLVELLVVIAIIGILVGLLLPAVQSAREAARRMQCSNNLKQLGLAFHNYHDVHRAMPIGSLGLLIHAWTVPVLPFVEQQSVYDKLEIGLSRGFSIGGVNANVVDNWTPDMFWCPSSAATPMHLRVTAGDDSKMATMSYIGISGAPTSATNSSDPTGMGRCISGSAGYACANGTMIPNDSVRFRDLTDGLSNTVVIGESSSWGETTSGARTEIRSSAEWGAWAGSAADTTPPNNDTFYKWTSNPYCRQITSMRYPIGTTLQLSGSGGNHRDGVNNALHSMHPGGVQVTRGDGGVGFLSETMEFLVLRNLCIRDDGNVIPGDVF</sequence>
<dbReference type="Gene3D" id="3.30.700.10">
    <property type="entry name" value="Glycoprotein, Type 4 Pilin"/>
    <property type="match status" value="1"/>
</dbReference>
<dbReference type="SUPFAM" id="SSF54523">
    <property type="entry name" value="Pili subunits"/>
    <property type="match status" value="1"/>
</dbReference>
<evidence type="ECO:0000259" key="1">
    <source>
        <dbReference type="Pfam" id="PF07596"/>
    </source>
</evidence>
<keyword evidence="3" id="KW-1185">Reference proteome</keyword>
<dbReference type="NCBIfam" id="TIGR02532">
    <property type="entry name" value="IV_pilin_GFxxxE"/>
    <property type="match status" value="1"/>
</dbReference>
<reference evidence="2 3" key="1">
    <citation type="submission" date="2019-02" db="EMBL/GenBank/DDBJ databases">
        <title>Deep-cultivation of Planctomycetes and their phenomic and genomic characterization uncovers novel biology.</title>
        <authorList>
            <person name="Wiegand S."/>
            <person name="Jogler M."/>
            <person name="Boedeker C."/>
            <person name="Pinto D."/>
            <person name="Vollmers J."/>
            <person name="Rivas-Marin E."/>
            <person name="Kohn T."/>
            <person name="Peeters S.H."/>
            <person name="Heuer A."/>
            <person name="Rast P."/>
            <person name="Oberbeckmann S."/>
            <person name="Bunk B."/>
            <person name="Jeske O."/>
            <person name="Meyerdierks A."/>
            <person name="Storesund J.E."/>
            <person name="Kallscheuer N."/>
            <person name="Luecker S."/>
            <person name="Lage O.M."/>
            <person name="Pohl T."/>
            <person name="Merkel B.J."/>
            <person name="Hornburger P."/>
            <person name="Mueller R.-W."/>
            <person name="Bruemmer F."/>
            <person name="Labrenz M."/>
            <person name="Spormann A.M."/>
            <person name="Op den Camp H."/>
            <person name="Overmann J."/>
            <person name="Amann R."/>
            <person name="Jetten M.S.M."/>
            <person name="Mascher T."/>
            <person name="Medema M.H."/>
            <person name="Devos D.P."/>
            <person name="Kaster A.-K."/>
            <person name="Ovreas L."/>
            <person name="Rohde M."/>
            <person name="Galperin M.Y."/>
            <person name="Jogler C."/>
        </authorList>
    </citation>
    <scope>NUCLEOTIDE SEQUENCE [LARGE SCALE GENOMIC DNA]</scope>
    <source>
        <strain evidence="2 3">EC9</strain>
    </source>
</reference>
<dbReference type="PANTHER" id="PTHR30093">
    <property type="entry name" value="GENERAL SECRETION PATHWAY PROTEIN G"/>
    <property type="match status" value="1"/>
</dbReference>
<dbReference type="PROSITE" id="PS00409">
    <property type="entry name" value="PROKAR_NTER_METHYL"/>
    <property type="match status" value="1"/>
</dbReference>
<dbReference type="InterPro" id="IPR045584">
    <property type="entry name" value="Pilin-like"/>
</dbReference>
<dbReference type="KEGG" id="ruv:EC9_20390"/>
<dbReference type="EMBL" id="CP036261">
    <property type="protein sequence ID" value="QDS87856.1"/>
    <property type="molecule type" value="Genomic_DNA"/>
</dbReference>
<evidence type="ECO:0000313" key="2">
    <source>
        <dbReference type="EMBL" id="QDS87856.1"/>
    </source>
</evidence>
<evidence type="ECO:0000313" key="3">
    <source>
        <dbReference type="Proteomes" id="UP000319557"/>
    </source>
</evidence>
<accession>A0A517LZ07</accession>
<dbReference type="OrthoDB" id="280382at2"/>
<dbReference type="RefSeq" id="WP_145344503.1">
    <property type="nucleotide sequence ID" value="NZ_CP036261.1"/>
</dbReference>
<name>A0A517LZ07_9BACT</name>
<dbReference type="Proteomes" id="UP000319557">
    <property type="component" value="Chromosome"/>
</dbReference>